<dbReference type="Gene3D" id="3.30.420.40">
    <property type="match status" value="1"/>
</dbReference>
<dbReference type="GO" id="GO:0016462">
    <property type="term" value="F:pyrophosphatase activity"/>
    <property type="evidence" value="ECO:0007669"/>
    <property type="project" value="TreeGrafter"/>
</dbReference>
<sequence>MSSQTPRTLRPDAPEPVRAAGVDCGTNTIRLLVLERAPDGARELARRSRVIRLGEGVDRTRRFAPPALARLDAALAVIRAELDRLAVPASRVRFAATSASRDVTDPAPLVDRVRSVLGVIPEVIAGTEEAALSFRGATAGLPRAAAPGRPDRTLVIDMGGGSTELVVGDATAGAVLAAHSMDVGSVRLAERHVAGTPLDATVRAAIARDVDRALDRAEQIVPLGGLDRVIGVSDSVGAIAAVAAGVSCARRAELSRRAWPVDALRRAAARIIRSDATELAALGVDPGRRDVVGAAAVIWDRVCARLVAAGLAVPIAYSEQDILDGVARSALERPDAGRS</sequence>
<feature type="domain" description="Ppx/GppA phosphatase N-terminal" evidence="2">
    <location>
        <begin position="42"/>
        <end position="303"/>
    </location>
</feature>
<dbReference type="EMBL" id="WBKA01000005">
    <property type="protein sequence ID" value="KAB1631735.1"/>
    <property type="molecule type" value="Genomic_DNA"/>
</dbReference>
<protein>
    <submittedName>
        <fullName evidence="3">Exopolyphosphatase</fullName>
    </submittedName>
</protein>
<dbReference type="InterPro" id="IPR043129">
    <property type="entry name" value="ATPase_NBD"/>
</dbReference>
<name>A0A7C8FK12_9MICO</name>
<evidence type="ECO:0000313" key="3">
    <source>
        <dbReference type="EMBL" id="KAB1631735.1"/>
    </source>
</evidence>
<dbReference type="RefSeq" id="WP_158036588.1">
    <property type="nucleotide sequence ID" value="NZ_BAAAZV010000011.1"/>
</dbReference>
<dbReference type="Pfam" id="PF02541">
    <property type="entry name" value="Ppx-GppA"/>
    <property type="match status" value="1"/>
</dbReference>
<dbReference type="Gene3D" id="3.30.420.150">
    <property type="entry name" value="Exopolyphosphatase. Domain 2"/>
    <property type="match status" value="1"/>
</dbReference>
<dbReference type="OrthoDB" id="9793035at2"/>
<organism evidence="3 4">
    <name type="scientific">Pseudoclavibacter caeni</name>
    <dbReference type="NCBI Taxonomy" id="908846"/>
    <lineage>
        <taxon>Bacteria</taxon>
        <taxon>Bacillati</taxon>
        <taxon>Actinomycetota</taxon>
        <taxon>Actinomycetes</taxon>
        <taxon>Micrococcales</taxon>
        <taxon>Microbacteriaceae</taxon>
        <taxon>Pseudoclavibacter</taxon>
    </lineage>
</organism>
<comment type="caution">
    <text evidence="3">The sequence shown here is derived from an EMBL/GenBank/DDBJ whole genome shotgun (WGS) entry which is preliminary data.</text>
</comment>
<accession>A0A7C8FK12</accession>
<evidence type="ECO:0000313" key="4">
    <source>
        <dbReference type="Proteomes" id="UP000481339"/>
    </source>
</evidence>
<feature type="region of interest" description="Disordered" evidence="1">
    <location>
        <begin position="1"/>
        <end position="20"/>
    </location>
</feature>
<dbReference type="SUPFAM" id="SSF53067">
    <property type="entry name" value="Actin-like ATPase domain"/>
    <property type="match status" value="2"/>
</dbReference>
<proteinExistence type="predicted"/>
<dbReference type="Proteomes" id="UP000481339">
    <property type="component" value="Unassembled WGS sequence"/>
</dbReference>
<reference evidence="3 4" key="1">
    <citation type="submission" date="2019-09" db="EMBL/GenBank/DDBJ databases">
        <title>Phylogeny of genus Pseudoclavibacter and closely related genus.</title>
        <authorList>
            <person name="Li Y."/>
        </authorList>
    </citation>
    <scope>NUCLEOTIDE SEQUENCE [LARGE SCALE GENOMIC DNA]</scope>
    <source>
        <strain evidence="3 4">JCM 16921</strain>
    </source>
</reference>
<dbReference type="InterPro" id="IPR050273">
    <property type="entry name" value="GppA/Ppx_hydrolase"/>
</dbReference>
<evidence type="ECO:0000259" key="2">
    <source>
        <dbReference type="Pfam" id="PF02541"/>
    </source>
</evidence>
<dbReference type="PANTHER" id="PTHR30005">
    <property type="entry name" value="EXOPOLYPHOSPHATASE"/>
    <property type="match status" value="1"/>
</dbReference>
<dbReference type="AlphaFoldDB" id="A0A7C8FK12"/>
<keyword evidence="4" id="KW-1185">Reference proteome</keyword>
<evidence type="ECO:0000256" key="1">
    <source>
        <dbReference type="SAM" id="MobiDB-lite"/>
    </source>
</evidence>
<dbReference type="PANTHER" id="PTHR30005:SF13">
    <property type="entry name" value="EXOPOLYPHOSPHATASE 2"/>
    <property type="match status" value="1"/>
</dbReference>
<dbReference type="InterPro" id="IPR003695">
    <property type="entry name" value="Ppx_GppA_N"/>
</dbReference>
<gene>
    <name evidence="3" type="ORF">F8O02_07280</name>
</gene>